<feature type="compositionally biased region" description="Basic residues" evidence="4">
    <location>
        <begin position="8"/>
        <end position="18"/>
    </location>
</feature>
<name>A0A9W8X3X6_9PLEO</name>
<evidence type="ECO:0000256" key="3">
    <source>
        <dbReference type="RuleBase" id="RU003560"/>
    </source>
</evidence>
<dbReference type="SUPFAM" id="SSF53383">
    <property type="entry name" value="PLP-dependent transferases"/>
    <property type="match status" value="1"/>
</dbReference>
<keyword evidence="6" id="KW-1185">Reference proteome</keyword>
<dbReference type="Pfam" id="PF00202">
    <property type="entry name" value="Aminotran_3"/>
    <property type="match status" value="1"/>
</dbReference>
<dbReference type="InterPro" id="IPR015422">
    <property type="entry name" value="PyrdxlP-dep_Trfase_small"/>
</dbReference>
<feature type="region of interest" description="Disordered" evidence="4">
    <location>
        <begin position="1"/>
        <end position="20"/>
    </location>
</feature>
<reference evidence="5" key="1">
    <citation type="submission" date="2022-10" db="EMBL/GenBank/DDBJ databases">
        <title>Tapping the CABI collections for fungal endophytes: first genome assemblies for Collariella, Neodidymelliopsis, Ascochyta clinopodiicola, Didymella pomorum, Didymosphaeria variabile, Neocosmospora piperis and Neocucurbitaria cava.</title>
        <authorList>
            <person name="Hill R."/>
        </authorList>
    </citation>
    <scope>NUCLEOTIDE SEQUENCE</scope>
    <source>
        <strain evidence="5">IMI 360193</strain>
    </source>
</reference>
<dbReference type="PANTHER" id="PTHR43094">
    <property type="entry name" value="AMINOTRANSFERASE"/>
    <property type="match status" value="1"/>
</dbReference>
<dbReference type="PANTHER" id="PTHR43094:SF1">
    <property type="entry name" value="AMINOTRANSFERASE CLASS-III"/>
    <property type="match status" value="1"/>
</dbReference>
<evidence type="ECO:0000256" key="2">
    <source>
        <dbReference type="ARBA" id="ARBA00022898"/>
    </source>
</evidence>
<dbReference type="Gene3D" id="3.40.640.10">
    <property type="entry name" value="Type I PLP-dependent aspartate aminotransferase-like (Major domain)"/>
    <property type="match status" value="1"/>
</dbReference>
<sequence length="501" mass="54716">MAPSAVRKPQRVMARRASKPSTVPSRAYLFNRSVRTAPLRIKRASAQTLHLENGWNVFDASGGAAVTGIGHLNARVEQAMIKTIQGGLSYVSSMMFDTDITETFARFLVNTTEGKMSKVVFYSSGESPQSYFANATDASGGTEANEAAFKLALQYHATEKANPEPTRRYFIARDRSYHGTTLGTLDMGGHKARRELWERVLPNNTTHISPCYSYRGLQTGETKAEYVTRLKNELEAEIQRLGPHNVAAFICEPVVGAALGCVPAEAGYLAAMREVCDRHGVLLIFDEVMCGMGRTGYLHAWQKDNVAPDIQTVGKGLAGGFQQLSAMLVSPKINDAFEHGPGSGAFSHGHTFQNYPLACAAGLEVQKIIQEGNILQNVRSKGTRLSKLLKKRLGDHPNVGDIRGAGLFWGVEFVKDKRTKEPFPADMKLNFKIYEKGLAPPYEVHIYPGSGTVDGFNGDHIIVSPSYNVTDADVDAIVDRVGRLVEDFFSTLDVPSTPATP</sequence>
<comment type="caution">
    <text evidence="5">The sequence shown here is derived from an EMBL/GenBank/DDBJ whole genome shotgun (WGS) entry which is preliminary data.</text>
</comment>
<comment type="similarity">
    <text evidence="1 3">Belongs to the class-III pyridoxal-phosphate-dependent aminotransferase family.</text>
</comment>
<dbReference type="OrthoDB" id="5419315at2759"/>
<protein>
    <recommendedName>
        <fullName evidence="7">Aminotransferase</fullName>
    </recommendedName>
</protein>
<dbReference type="CDD" id="cd00610">
    <property type="entry name" value="OAT_like"/>
    <property type="match status" value="1"/>
</dbReference>
<dbReference type="GO" id="GO:0005829">
    <property type="term" value="C:cytosol"/>
    <property type="evidence" value="ECO:0007669"/>
    <property type="project" value="TreeGrafter"/>
</dbReference>
<dbReference type="Proteomes" id="UP001140562">
    <property type="component" value="Unassembled WGS sequence"/>
</dbReference>
<dbReference type="AlphaFoldDB" id="A0A9W8X3X6"/>
<proteinExistence type="inferred from homology"/>
<dbReference type="InterPro" id="IPR015421">
    <property type="entry name" value="PyrdxlP-dep_Trfase_major"/>
</dbReference>
<gene>
    <name evidence="5" type="ORF">N0V87_002928</name>
</gene>
<evidence type="ECO:0000256" key="1">
    <source>
        <dbReference type="ARBA" id="ARBA00008954"/>
    </source>
</evidence>
<accession>A0A9W8X3X6</accession>
<dbReference type="GO" id="GO:0030170">
    <property type="term" value="F:pyridoxal phosphate binding"/>
    <property type="evidence" value="ECO:0007669"/>
    <property type="project" value="InterPro"/>
</dbReference>
<keyword evidence="2 3" id="KW-0663">Pyridoxal phosphate</keyword>
<evidence type="ECO:0008006" key="7">
    <source>
        <dbReference type="Google" id="ProtNLM"/>
    </source>
</evidence>
<dbReference type="InterPro" id="IPR005814">
    <property type="entry name" value="Aminotrans_3"/>
</dbReference>
<evidence type="ECO:0000313" key="6">
    <source>
        <dbReference type="Proteomes" id="UP001140562"/>
    </source>
</evidence>
<dbReference type="GO" id="GO:0008483">
    <property type="term" value="F:transaminase activity"/>
    <property type="evidence" value="ECO:0007669"/>
    <property type="project" value="InterPro"/>
</dbReference>
<dbReference type="Gene3D" id="3.90.1150.10">
    <property type="entry name" value="Aspartate Aminotransferase, domain 1"/>
    <property type="match status" value="1"/>
</dbReference>
<evidence type="ECO:0000313" key="5">
    <source>
        <dbReference type="EMBL" id="KAJ4339989.1"/>
    </source>
</evidence>
<dbReference type="InterPro" id="IPR015424">
    <property type="entry name" value="PyrdxlP-dep_Trfase"/>
</dbReference>
<organism evidence="5 6">
    <name type="scientific">Didymella glomerata</name>
    <dbReference type="NCBI Taxonomy" id="749621"/>
    <lineage>
        <taxon>Eukaryota</taxon>
        <taxon>Fungi</taxon>
        <taxon>Dikarya</taxon>
        <taxon>Ascomycota</taxon>
        <taxon>Pezizomycotina</taxon>
        <taxon>Dothideomycetes</taxon>
        <taxon>Pleosporomycetidae</taxon>
        <taxon>Pleosporales</taxon>
        <taxon>Pleosporineae</taxon>
        <taxon>Didymellaceae</taxon>
        <taxon>Didymella</taxon>
    </lineage>
</organism>
<dbReference type="EMBL" id="JAPEUV010000019">
    <property type="protein sequence ID" value="KAJ4339989.1"/>
    <property type="molecule type" value="Genomic_DNA"/>
</dbReference>
<evidence type="ECO:0000256" key="4">
    <source>
        <dbReference type="SAM" id="MobiDB-lite"/>
    </source>
</evidence>